<dbReference type="STRING" id="520764.AN618_15980"/>
<comment type="similarity">
    <text evidence="8">Belongs to the bacterial reverse transcriptase family.</text>
</comment>
<gene>
    <name evidence="11" type="primary">ltrA_1</name>
    <name evidence="11" type="ORF">AN618_15980</name>
</gene>
<dbReference type="InterPro" id="IPR013597">
    <property type="entry name" value="Mat_intron_G2"/>
</dbReference>
<proteinExistence type="inferred from homology"/>
<dbReference type="NCBIfam" id="TIGR04416">
    <property type="entry name" value="group_II_RT_mat"/>
    <property type="match status" value="1"/>
</dbReference>
<protein>
    <recommendedName>
        <fullName evidence="1">RNA-directed DNA polymerase</fullName>
        <ecNumber evidence="1">2.7.7.49</ecNumber>
    </recommendedName>
</protein>
<sequence length="418" mass="48478">MERVVERNNMLAALKRVEQNGGAPGIDGIPTERLRDQLRAEWPRIREELLAGTYKPKPVRRVEIPKPGGGKRLLGIPTVMDRLIQQALLQVLTPIFDAGFSEHSYGFRPGKRAHDAVREARRYVQEGYEWAVDLDIEKFFDRVNHDILMAKVARKVKDKRVLTLIRRYLQAGVMINGVVMETTEGTPQGGPLSPLLANILLDELDKELEKRGHKFVRYADDCNIYVKSKRAGERVMESVKRYLQERLKLKINEQKSAVDRPWKLKFLGFSMHKAKNGQILIRLAPQTIERVKTKIRQITARNKPVSIAERIGRLNTYLGGWMGYFALAETPSVFEELDGWIRRRLRLCLWKQWKRVRTRYRELRALGLPEQVVHEFANARKGPWRMAHGPMNRALGNAYWQSQGLTSLTERYQRLRKA</sequence>
<keyword evidence="2" id="KW-0808">Transferase</keyword>
<dbReference type="PATRIC" id="fig|520764.3.peg.1716"/>
<dbReference type="InterPro" id="IPR000123">
    <property type="entry name" value="Reverse_transcriptase_msDNA"/>
</dbReference>
<feature type="domain" description="Reverse transcriptase" evidence="10">
    <location>
        <begin position="45"/>
        <end position="271"/>
    </location>
</feature>
<evidence type="ECO:0000313" key="12">
    <source>
        <dbReference type="Proteomes" id="UP000070427"/>
    </source>
</evidence>
<dbReference type="Pfam" id="PF00078">
    <property type="entry name" value="RVT_1"/>
    <property type="match status" value="1"/>
</dbReference>
<dbReference type="SUPFAM" id="SSF56672">
    <property type="entry name" value="DNA/RNA polymerases"/>
    <property type="match status" value="1"/>
</dbReference>
<evidence type="ECO:0000259" key="10">
    <source>
        <dbReference type="PROSITE" id="PS50878"/>
    </source>
</evidence>
<dbReference type="Pfam" id="PF08388">
    <property type="entry name" value="GIIM"/>
    <property type="match status" value="1"/>
</dbReference>
<dbReference type="InterPro" id="IPR043128">
    <property type="entry name" value="Rev_trsase/Diguanyl_cyclase"/>
</dbReference>
<dbReference type="EC" id="2.7.7.49" evidence="1"/>
<accession>A0A140L733</accession>
<dbReference type="PRINTS" id="PR00866">
    <property type="entry name" value="RNADNAPOLMS"/>
</dbReference>
<evidence type="ECO:0000256" key="7">
    <source>
        <dbReference type="ARBA" id="ARBA00023118"/>
    </source>
</evidence>
<organism evidence="11 12">
    <name type="scientific">Fervidicola ferrireducens</name>
    <dbReference type="NCBI Taxonomy" id="520764"/>
    <lineage>
        <taxon>Bacteria</taxon>
        <taxon>Bacillati</taxon>
        <taxon>Bacillota</taxon>
        <taxon>Clostridia</taxon>
        <taxon>Thermosediminibacterales</taxon>
        <taxon>Thermosediminibacteraceae</taxon>
        <taxon>Fervidicola</taxon>
    </lineage>
</organism>
<dbReference type="Proteomes" id="UP000070427">
    <property type="component" value="Unassembled WGS sequence"/>
</dbReference>
<dbReference type="PROSITE" id="PS50878">
    <property type="entry name" value="RT_POL"/>
    <property type="match status" value="1"/>
</dbReference>
<evidence type="ECO:0000256" key="1">
    <source>
        <dbReference type="ARBA" id="ARBA00012493"/>
    </source>
</evidence>
<evidence type="ECO:0000256" key="8">
    <source>
        <dbReference type="ARBA" id="ARBA00034120"/>
    </source>
</evidence>
<dbReference type="GO" id="GO:0051607">
    <property type="term" value="P:defense response to virus"/>
    <property type="evidence" value="ECO:0007669"/>
    <property type="project" value="UniProtKB-KW"/>
</dbReference>
<dbReference type="EMBL" id="LOED01000020">
    <property type="protein sequence ID" value="KXG76358.1"/>
    <property type="molecule type" value="Genomic_DNA"/>
</dbReference>
<evidence type="ECO:0000313" key="11">
    <source>
        <dbReference type="EMBL" id="KXG76358.1"/>
    </source>
</evidence>
<evidence type="ECO:0000256" key="2">
    <source>
        <dbReference type="ARBA" id="ARBA00022679"/>
    </source>
</evidence>
<dbReference type="InParanoid" id="A0A140L733"/>
<dbReference type="GO" id="GO:0046872">
    <property type="term" value="F:metal ion binding"/>
    <property type="evidence" value="ECO:0007669"/>
    <property type="project" value="UniProtKB-KW"/>
</dbReference>
<dbReference type="AlphaFoldDB" id="A0A140L733"/>
<evidence type="ECO:0000256" key="9">
    <source>
        <dbReference type="ARBA" id="ARBA00048173"/>
    </source>
</evidence>
<evidence type="ECO:0000256" key="3">
    <source>
        <dbReference type="ARBA" id="ARBA00022695"/>
    </source>
</evidence>
<reference evidence="11 12" key="1">
    <citation type="submission" date="2015-12" db="EMBL/GenBank/DDBJ databases">
        <title>Draft genome sequnece of Fervidicola ferrireducens strain Y170.</title>
        <authorList>
            <person name="Patel B.K."/>
        </authorList>
    </citation>
    <scope>NUCLEOTIDE SEQUENCE [LARGE SCALE GENOMIC DNA]</scope>
    <source>
        <strain evidence="11 12">Y170</strain>
    </source>
</reference>
<comment type="catalytic activity">
    <reaction evidence="9">
        <text>DNA(n) + a 2'-deoxyribonucleoside 5'-triphosphate = DNA(n+1) + diphosphate</text>
        <dbReference type="Rhea" id="RHEA:22508"/>
        <dbReference type="Rhea" id="RHEA-COMP:17339"/>
        <dbReference type="Rhea" id="RHEA-COMP:17340"/>
        <dbReference type="ChEBI" id="CHEBI:33019"/>
        <dbReference type="ChEBI" id="CHEBI:61560"/>
        <dbReference type="ChEBI" id="CHEBI:173112"/>
        <dbReference type="EC" id="2.7.7.49"/>
    </reaction>
</comment>
<keyword evidence="6" id="KW-0695">RNA-directed DNA polymerase</keyword>
<dbReference type="InterPro" id="IPR000477">
    <property type="entry name" value="RT_dom"/>
</dbReference>
<dbReference type="OrthoDB" id="9793236at2"/>
<keyword evidence="7" id="KW-0051">Antiviral defense</keyword>
<keyword evidence="4" id="KW-0479">Metal-binding</keyword>
<dbReference type="InterPro" id="IPR030931">
    <property type="entry name" value="Group_II_RT_mat"/>
</dbReference>
<name>A0A140L733_9FIRM</name>
<evidence type="ECO:0000256" key="6">
    <source>
        <dbReference type="ARBA" id="ARBA00022918"/>
    </source>
</evidence>
<evidence type="ECO:0000256" key="4">
    <source>
        <dbReference type="ARBA" id="ARBA00022723"/>
    </source>
</evidence>
<keyword evidence="5" id="KW-0460">Magnesium</keyword>
<dbReference type="InterPro" id="IPR043502">
    <property type="entry name" value="DNA/RNA_pol_sf"/>
</dbReference>
<dbReference type="PANTHER" id="PTHR34047">
    <property type="entry name" value="NUCLEAR INTRON MATURASE 1, MITOCHONDRIAL-RELATED"/>
    <property type="match status" value="1"/>
</dbReference>
<dbReference type="Gene3D" id="3.30.70.270">
    <property type="match status" value="1"/>
</dbReference>
<dbReference type="InterPro" id="IPR051083">
    <property type="entry name" value="GrpII_Intron_Splice-Mob/Def"/>
</dbReference>
<dbReference type="GO" id="GO:0003964">
    <property type="term" value="F:RNA-directed DNA polymerase activity"/>
    <property type="evidence" value="ECO:0007669"/>
    <property type="project" value="UniProtKB-KW"/>
</dbReference>
<dbReference type="CDD" id="cd01651">
    <property type="entry name" value="RT_G2_intron"/>
    <property type="match status" value="1"/>
</dbReference>
<dbReference type="GO" id="GO:0003723">
    <property type="term" value="F:RNA binding"/>
    <property type="evidence" value="ECO:0007669"/>
    <property type="project" value="InterPro"/>
</dbReference>
<comment type="caution">
    <text evidence="11">The sequence shown here is derived from an EMBL/GenBank/DDBJ whole genome shotgun (WGS) entry which is preliminary data.</text>
</comment>
<keyword evidence="3" id="KW-0548">Nucleotidyltransferase</keyword>
<keyword evidence="12" id="KW-1185">Reference proteome</keyword>
<dbReference type="PANTHER" id="PTHR34047:SF8">
    <property type="entry name" value="PROTEIN YKFC"/>
    <property type="match status" value="1"/>
</dbReference>
<evidence type="ECO:0000256" key="5">
    <source>
        <dbReference type="ARBA" id="ARBA00022842"/>
    </source>
</evidence>